<dbReference type="CDD" id="cd06852">
    <property type="entry name" value="GT_MraY"/>
    <property type="match status" value="1"/>
</dbReference>
<dbReference type="EC" id="2.7.8.13" evidence="12 13"/>
<keyword evidence="9 12" id="KW-0472">Membrane</keyword>
<feature type="transmembrane region" description="Helical" evidence="12">
    <location>
        <begin position="289"/>
        <end position="310"/>
    </location>
</feature>
<evidence type="ECO:0000256" key="7">
    <source>
        <dbReference type="ARBA" id="ARBA00022984"/>
    </source>
</evidence>
<accession>A0A937CSU4</accession>
<sequence>MLVSLASWMQSHGHEFGFFRVFQYITFRAVMAAMTALLIGIIFGPWVIRRLTELKIGQPVREYAMQSHLKKSGTPTMGGVLILISVTLSTLLWFDWTNRFVWIVMLVTVGFGAIGWVDDWRKVVNKDPEGMRSREKYLWQSLIGLVAALYLAFSVSETTNVRVLGLFFDWVRSGFDMNLPPKANLLVPFFKEISYPLGVFGFVLMTYLVIVGSSNAVNLTDGLDGLAIMPVVMVGSALGVFAYVTGSAVYSRYLLLPHIPGSGELLIFCAAMAGAGLAFLWFNAHPAEVFMGDVGALALGGALGTIAVIVRQEIVLAIMGGIFVVEALSVMAQVIYFKYTKRKYGEGRRILLMAPLHHHFEKTGWKETQVVIRFWIITMLLCLVGLSTLKLR</sequence>
<proteinExistence type="inferred from homology"/>
<dbReference type="GO" id="GO:0005886">
    <property type="term" value="C:plasma membrane"/>
    <property type="evidence" value="ECO:0007669"/>
    <property type="project" value="UniProtKB-SubCell"/>
</dbReference>
<dbReference type="HAMAP" id="MF_00038">
    <property type="entry name" value="MraY"/>
    <property type="match status" value="1"/>
</dbReference>
<dbReference type="NCBIfam" id="TIGR00445">
    <property type="entry name" value="mraY"/>
    <property type="match status" value="1"/>
</dbReference>
<evidence type="ECO:0000256" key="1">
    <source>
        <dbReference type="ARBA" id="ARBA00004141"/>
    </source>
</evidence>
<feature type="transmembrane region" description="Helical" evidence="12">
    <location>
        <begin position="100"/>
        <end position="117"/>
    </location>
</feature>
<feature type="binding site" evidence="14">
    <location>
        <position position="293"/>
    </location>
    <ligand>
        <name>Mg(2+)</name>
        <dbReference type="ChEBI" id="CHEBI:18420"/>
    </ligand>
</feature>
<keyword evidence="11 12" id="KW-0961">Cell wall biogenesis/degradation</keyword>
<dbReference type="RefSeq" id="WP_201673532.1">
    <property type="nucleotide sequence ID" value="NZ_JAEQNE010000001.1"/>
</dbReference>
<feature type="transmembrane region" description="Helical" evidence="12">
    <location>
        <begin position="265"/>
        <end position="282"/>
    </location>
</feature>
<evidence type="ECO:0000256" key="4">
    <source>
        <dbReference type="ARBA" id="ARBA00022679"/>
    </source>
</evidence>
<protein>
    <recommendedName>
        <fullName evidence="12 13">Phospho-N-acetylmuramoyl-pentapeptide-transferase</fullName>
        <ecNumber evidence="12 13">2.7.8.13</ecNumber>
    </recommendedName>
    <alternativeName>
        <fullName evidence="12">UDP-MurNAc-pentapeptide phosphotransferase</fullName>
    </alternativeName>
</protein>
<comment type="caution">
    <text evidence="15">The sequence shown here is derived from an EMBL/GenBank/DDBJ whole genome shotgun (WGS) entry which is preliminary data.</text>
</comment>
<evidence type="ECO:0000256" key="3">
    <source>
        <dbReference type="ARBA" id="ARBA00022618"/>
    </source>
</evidence>
<evidence type="ECO:0000256" key="11">
    <source>
        <dbReference type="ARBA" id="ARBA00023316"/>
    </source>
</evidence>
<dbReference type="Pfam" id="PF10555">
    <property type="entry name" value="MraY_sig1"/>
    <property type="match status" value="1"/>
</dbReference>
<comment type="function">
    <text evidence="12">Catalyzes the initial step of the lipid cycle reactions in the biosynthesis of the cell wall peptidoglycan: transfers peptidoglycan precursor phospho-MurNAc-pentapeptide from UDP-MurNAc-pentapeptide onto the lipid carrier undecaprenyl phosphate, yielding undecaprenyl-pyrophosphoryl-MurNAc-pentapeptide, known as lipid I.</text>
</comment>
<dbReference type="InterPro" id="IPR003524">
    <property type="entry name" value="PNAcMuramoyl-5peptid_Trfase"/>
</dbReference>
<organism evidence="15 16">
    <name type="scientific">Ramlibacter monticola</name>
    <dbReference type="NCBI Taxonomy" id="1926872"/>
    <lineage>
        <taxon>Bacteria</taxon>
        <taxon>Pseudomonadati</taxon>
        <taxon>Pseudomonadota</taxon>
        <taxon>Betaproteobacteria</taxon>
        <taxon>Burkholderiales</taxon>
        <taxon>Comamonadaceae</taxon>
        <taxon>Ramlibacter</taxon>
    </lineage>
</organism>
<feature type="transmembrane region" description="Helical" evidence="12">
    <location>
        <begin position="223"/>
        <end position="245"/>
    </location>
</feature>
<dbReference type="GO" id="GO:0071555">
    <property type="term" value="P:cell wall organization"/>
    <property type="evidence" value="ECO:0007669"/>
    <property type="project" value="UniProtKB-KW"/>
</dbReference>
<dbReference type="GO" id="GO:0008360">
    <property type="term" value="P:regulation of cell shape"/>
    <property type="evidence" value="ECO:0007669"/>
    <property type="project" value="UniProtKB-KW"/>
</dbReference>
<keyword evidence="6 12" id="KW-0133">Cell shape</keyword>
<evidence type="ECO:0000256" key="5">
    <source>
        <dbReference type="ARBA" id="ARBA00022692"/>
    </source>
</evidence>
<dbReference type="PANTHER" id="PTHR22926">
    <property type="entry name" value="PHOSPHO-N-ACETYLMURAMOYL-PENTAPEPTIDE-TRANSFERASE"/>
    <property type="match status" value="1"/>
</dbReference>
<comment type="similarity">
    <text evidence="2 12">Belongs to the glycosyltransferase 4 family. MraY subfamily.</text>
</comment>
<gene>
    <name evidence="12" type="primary">mraY</name>
    <name evidence="15" type="ORF">JJ685_07390</name>
</gene>
<keyword evidence="12 14" id="KW-0479">Metal-binding</keyword>
<evidence type="ECO:0000256" key="10">
    <source>
        <dbReference type="ARBA" id="ARBA00023306"/>
    </source>
</evidence>
<feature type="transmembrane region" description="Helical" evidence="12">
    <location>
        <begin position="75"/>
        <end position="94"/>
    </location>
</feature>
<name>A0A937CSU4_9BURK</name>
<keyword evidence="12 14" id="KW-0460">Magnesium</keyword>
<dbReference type="EMBL" id="JAEQNE010000001">
    <property type="protein sequence ID" value="MBL0390964.1"/>
    <property type="molecule type" value="Genomic_DNA"/>
</dbReference>
<dbReference type="AlphaFoldDB" id="A0A937CSU4"/>
<feature type="transmembrane region" description="Helical" evidence="12">
    <location>
        <begin position="29"/>
        <end position="48"/>
    </location>
</feature>
<feature type="transmembrane region" description="Helical" evidence="12">
    <location>
        <begin position="193"/>
        <end position="211"/>
    </location>
</feature>
<keyword evidence="4 12" id="KW-0808">Transferase</keyword>
<dbReference type="InterPro" id="IPR018480">
    <property type="entry name" value="PNAcMuramoyl-5peptid_Trfase_CS"/>
</dbReference>
<dbReference type="Pfam" id="PF00953">
    <property type="entry name" value="Glycos_transf_4"/>
    <property type="match status" value="1"/>
</dbReference>
<comment type="pathway">
    <text evidence="12">Cell wall biogenesis; peptidoglycan biosynthesis.</text>
</comment>
<feature type="transmembrane region" description="Helical" evidence="12">
    <location>
        <begin position="137"/>
        <end position="156"/>
    </location>
</feature>
<keyword evidence="10 12" id="KW-0131">Cell cycle</keyword>
<comment type="catalytic activity">
    <reaction evidence="12">
        <text>UDP-N-acetyl-alpha-D-muramoyl-L-alanyl-gamma-D-glutamyl-meso-2,6-diaminopimeloyl-D-alanyl-D-alanine + di-trans,octa-cis-undecaprenyl phosphate = di-trans,octa-cis-undecaprenyl diphospho-N-acetyl-alpha-D-muramoyl-L-alanyl-D-glutamyl-meso-2,6-diaminopimeloyl-D-alanyl-D-alanine + UMP</text>
        <dbReference type="Rhea" id="RHEA:28386"/>
        <dbReference type="ChEBI" id="CHEBI:57865"/>
        <dbReference type="ChEBI" id="CHEBI:60392"/>
        <dbReference type="ChEBI" id="CHEBI:61386"/>
        <dbReference type="ChEBI" id="CHEBI:61387"/>
        <dbReference type="EC" id="2.7.8.13"/>
    </reaction>
</comment>
<dbReference type="GO" id="GO:0046872">
    <property type="term" value="F:metal ion binding"/>
    <property type="evidence" value="ECO:0007669"/>
    <property type="project" value="UniProtKB-KW"/>
</dbReference>
<keyword evidence="8 12" id="KW-1133">Transmembrane helix</keyword>
<evidence type="ECO:0000313" key="16">
    <source>
        <dbReference type="Proteomes" id="UP000599109"/>
    </source>
</evidence>
<evidence type="ECO:0000256" key="13">
    <source>
        <dbReference type="NCBIfam" id="TIGR00445"/>
    </source>
</evidence>
<dbReference type="GO" id="GO:0008963">
    <property type="term" value="F:phospho-N-acetylmuramoyl-pentapeptide-transferase activity"/>
    <property type="evidence" value="ECO:0007669"/>
    <property type="project" value="UniProtKB-UniRule"/>
</dbReference>
<comment type="cofactor">
    <cofactor evidence="12 14">
        <name>Mg(2+)</name>
        <dbReference type="ChEBI" id="CHEBI:18420"/>
    </cofactor>
</comment>
<evidence type="ECO:0000256" key="12">
    <source>
        <dbReference type="HAMAP-Rule" id="MF_00038"/>
    </source>
</evidence>
<keyword evidence="12" id="KW-1003">Cell membrane</keyword>
<dbReference type="PROSITE" id="PS01348">
    <property type="entry name" value="MRAY_2"/>
    <property type="match status" value="1"/>
</dbReference>
<keyword evidence="3 12" id="KW-0132">Cell division</keyword>
<dbReference type="Proteomes" id="UP000599109">
    <property type="component" value="Unassembled WGS sequence"/>
</dbReference>
<dbReference type="GO" id="GO:0051301">
    <property type="term" value="P:cell division"/>
    <property type="evidence" value="ECO:0007669"/>
    <property type="project" value="UniProtKB-KW"/>
</dbReference>
<feature type="transmembrane region" description="Helical" evidence="12">
    <location>
        <begin position="316"/>
        <end position="339"/>
    </location>
</feature>
<feature type="transmembrane region" description="Helical" evidence="12">
    <location>
        <begin position="370"/>
        <end position="389"/>
    </location>
</feature>
<evidence type="ECO:0000256" key="9">
    <source>
        <dbReference type="ARBA" id="ARBA00023136"/>
    </source>
</evidence>
<comment type="subcellular location">
    <subcellularLocation>
        <location evidence="12">Cell membrane</location>
        <topology evidence="12">Multi-pass membrane protein</topology>
    </subcellularLocation>
    <subcellularLocation>
        <location evidence="1">Membrane</location>
        <topology evidence="1">Multi-pass membrane protein</topology>
    </subcellularLocation>
</comment>
<feature type="binding site" evidence="14">
    <location>
        <position position="218"/>
    </location>
    <ligand>
        <name>Mg(2+)</name>
        <dbReference type="ChEBI" id="CHEBI:18420"/>
    </ligand>
</feature>
<evidence type="ECO:0000256" key="6">
    <source>
        <dbReference type="ARBA" id="ARBA00022960"/>
    </source>
</evidence>
<keyword evidence="7 12" id="KW-0573">Peptidoglycan synthesis</keyword>
<evidence type="ECO:0000256" key="2">
    <source>
        <dbReference type="ARBA" id="ARBA00005583"/>
    </source>
</evidence>
<dbReference type="InterPro" id="IPR000715">
    <property type="entry name" value="Glycosyl_transferase_4"/>
</dbReference>
<keyword evidence="16" id="KW-1185">Reference proteome</keyword>
<dbReference type="GO" id="GO:0009252">
    <property type="term" value="P:peptidoglycan biosynthetic process"/>
    <property type="evidence" value="ECO:0007669"/>
    <property type="project" value="UniProtKB-UniRule"/>
</dbReference>
<evidence type="ECO:0000256" key="8">
    <source>
        <dbReference type="ARBA" id="ARBA00022989"/>
    </source>
</evidence>
<keyword evidence="5 12" id="KW-0812">Transmembrane</keyword>
<evidence type="ECO:0000256" key="14">
    <source>
        <dbReference type="PIRSR" id="PIRSR600715-1"/>
    </source>
</evidence>
<dbReference type="PANTHER" id="PTHR22926:SF5">
    <property type="entry name" value="PHOSPHO-N-ACETYLMURAMOYL-PENTAPEPTIDE-TRANSFERASE HOMOLOG"/>
    <property type="match status" value="1"/>
</dbReference>
<evidence type="ECO:0000313" key="15">
    <source>
        <dbReference type="EMBL" id="MBL0390964.1"/>
    </source>
</evidence>
<reference evidence="15 16" key="1">
    <citation type="journal article" date="2017" name="Int. J. Syst. Evol. Microbiol.">
        <title>Ramlibacter monticola sp. nov., isolated from forest soil.</title>
        <authorList>
            <person name="Chaudhary D.K."/>
            <person name="Kim J."/>
        </authorList>
    </citation>
    <scope>NUCLEOTIDE SEQUENCE [LARGE SCALE GENOMIC DNA]</scope>
    <source>
        <strain evidence="15 16">KACC 19175</strain>
    </source>
</reference>
<dbReference type="PROSITE" id="PS01347">
    <property type="entry name" value="MRAY_1"/>
    <property type="match status" value="1"/>
</dbReference>